<dbReference type="Proteomes" id="UP000300237">
    <property type="component" value="Chromosome"/>
</dbReference>
<dbReference type="OMA" id="WFLTRIF"/>
<dbReference type="SMR" id="A0A045HM03"/>
<dbReference type="STRING" id="115862.BBG46_07715"/>
<dbReference type="Proteomes" id="UP000256381">
    <property type="component" value="Unassembled WGS sequence"/>
</dbReference>
<reference evidence="10" key="7">
    <citation type="submission" date="2018-07" db="EMBL/GenBank/DDBJ databases">
        <authorList>
            <person name="Shah S."/>
            <person name="Brown T."/>
            <person name="Auld S."/>
            <person name="Bratton K."/>
            <person name="Narechania A."/>
            <person name="Mathema B."/>
            <person name="Gandhi N."/>
        </authorList>
    </citation>
    <scope>NUCLEOTIDE SEQUENCE</scope>
    <source>
        <strain evidence="10">32301_S10</strain>
    </source>
</reference>
<dbReference type="InterPro" id="IPR023393">
    <property type="entry name" value="START-like_dom_sf"/>
</dbReference>
<accession>A0A045HM03</accession>
<reference evidence="4 18" key="1">
    <citation type="submission" date="2015-03" db="EMBL/GenBank/DDBJ databases">
        <authorList>
            <consortium name="Pathogen Informatics"/>
            <person name="Murphy D."/>
        </authorList>
    </citation>
    <scope>NUCLEOTIDE SEQUENCE [LARGE SCALE GENOMIC DNA]</scope>
    <source>
        <strain evidence="4 18">0268S</strain>
    </source>
</reference>
<dbReference type="Proteomes" id="UP000045842">
    <property type="component" value="Unassembled WGS sequence"/>
</dbReference>
<reference evidence="10 21" key="5">
    <citation type="journal article" date="2017" name="N. Engl. J. Med.">
        <title>Transmission of Extensively Drug-Resistant Tuberculosis in South Africa.</title>
        <authorList>
            <person name="Shah N.S."/>
            <person name="Auld S.C."/>
            <person name="Brust J.C."/>
            <person name="Mathema B."/>
            <person name="Ismail N."/>
            <person name="Moodley P."/>
            <person name="Mlisana K."/>
            <person name="Allana S."/>
            <person name="Campbell A."/>
            <person name="Mthiyane T."/>
            <person name="Morris N."/>
            <person name="Mpangase P."/>
            <person name="van der Meulen H."/>
            <person name="Omar S.V."/>
            <person name="Brown T.S."/>
            <person name="Narechania A."/>
            <person name="Shaskina E."/>
            <person name="Kapwata T."/>
            <person name="Kreiswirth B."/>
            <person name="Gandhi N.R."/>
        </authorList>
    </citation>
    <scope>NUCLEOTIDE SEQUENCE [LARGE SCALE GENOMIC DNA]</scope>
    <source>
        <strain evidence="10 21">32301_S10</strain>
    </source>
</reference>
<dbReference type="EMBL" id="LR027516">
    <property type="protein sequence ID" value="VCU49707.1"/>
    <property type="molecule type" value="Genomic_DNA"/>
</dbReference>
<dbReference type="EMBL" id="CSAE01000533">
    <property type="protein sequence ID" value="COW45976.1"/>
    <property type="molecule type" value="Genomic_DNA"/>
</dbReference>
<dbReference type="SUPFAM" id="SSF55961">
    <property type="entry name" value="Bet v1-like"/>
    <property type="match status" value="1"/>
</dbReference>
<dbReference type="EMBL" id="CFOH01000506">
    <property type="protein sequence ID" value="CFE59327.1"/>
    <property type="molecule type" value="Genomic_DNA"/>
</dbReference>
<dbReference type="EMBL" id="CSAD01000525">
    <property type="protein sequence ID" value="COW11032.1"/>
    <property type="molecule type" value="Genomic_DNA"/>
</dbReference>
<dbReference type="Proteomes" id="UP000050164">
    <property type="component" value="Unassembled WGS sequence"/>
</dbReference>
<evidence type="ECO:0000313" key="16">
    <source>
        <dbReference type="Proteomes" id="UP000048289"/>
    </source>
</evidence>
<evidence type="ECO:0000313" key="11">
    <source>
        <dbReference type="EMBL" id="VCU49707.1"/>
    </source>
</evidence>
<dbReference type="EMBL" id="COPH01000008">
    <property type="protein sequence ID" value="CLV83888.1"/>
    <property type="molecule type" value="Genomic_DNA"/>
</dbReference>
<dbReference type="EMBL" id="CQQC01000510">
    <property type="protein sequence ID" value="CNV14282.1"/>
    <property type="molecule type" value="Genomic_DNA"/>
</dbReference>
<dbReference type="PATRIC" id="fig|1773.211.peg.603"/>
<evidence type="ECO:0000313" key="20">
    <source>
        <dbReference type="Proteomes" id="UP000189452"/>
    </source>
</evidence>
<dbReference type="Gene3D" id="3.30.530.20">
    <property type="match status" value="1"/>
</dbReference>
<sequence>MVGYAEPVLIERQSVVAAPAEQVWQRVVTPEGINDELRPWMTMSVPRGAKGMTVDTVPIGAPIGRAWLRLFGVLPFDYDRLSIAELEPGRRFREDSTMLSMRQWQHERTVTPEGDTKTIVRDRITFQTRAGLRFAAPLIAAGLRALFGHRHRRLQRHFAQG</sequence>
<dbReference type="EMBL" id="LWDQ01000001">
    <property type="protein sequence ID" value="OMH59361.1"/>
    <property type="molecule type" value="Genomic_DNA"/>
</dbReference>
<name>A0A045HM03_MYCTX</name>
<evidence type="ECO:0000313" key="17">
    <source>
        <dbReference type="Proteomes" id="UP000048600"/>
    </source>
</evidence>
<evidence type="ECO:0000313" key="12">
    <source>
        <dbReference type="Proteomes" id="UP000038802"/>
    </source>
</evidence>
<dbReference type="Proteomes" id="UP000050139">
    <property type="component" value="Unassembled WGS sequence"/>
</dbReference>
<dbReference type="Proteomes" id="UP000039217">
    <property type="component" value="Unassembled WGS sequence"/>
</dbReference>
<dbReference type="EMBL" id="CFOE01000857">
    <property type="protein sequence ID" value="CFE46429.1"/>
    <property type="molecule type" value="Genomic_DNA"/>
</dbReference>
<evidence type="ECO:0000313" key="8">
    <source>
        <dbReference type="EMBL" id="COX36417.1"/>
    </source>
</evidence>
<evidence type="ECO:0000313" key="4">
    <source>
        <dbReference type="EMBL" id="CLV83888.1"/>
    </source>
</evidence>
<evidence type="ECO:0000313" key="2">
    <source>
        <dbReference type="EMBL" id="CFE59327.1"/>
    </source>
</evidence>
<evidence type="ECO:0000313" key="9">
    <source>
        <dbReference type="EMBL" id="OMH59361.1"/>
    </source>
</evidence>
<evidence type="ECO:0000313" key="5">
    <source>
        <dbReference type="EMBL" id="CNV14282.1"/>
    </source>
</evidence>
<reference evidence="9 20" key="4">
    <citation type="submission" date="2016-04" db="EMBL/GenBank/DDBJ databases">
        <authorList>
            <person name="Bigi M."/>
            <person name="Bigi F."/>
            <person name="Soria M.A."/>
        </authorList>
    </citation>
    <scope>NUCLEOTIDE SEQUENCE [LARGE SCALE GENOMIC DNA]</scope>
    <source>
        <strain evidence="9 20">6548</strain>
    </source>
</reference>
<reference evidence="9 20" key="6">
    <citation type="submission" date="2017-02" db="EMBL/GenBank/DDBJ databases">
        <title>Protein polymorphisms may explain contrasting epidemiological fitness of two variants of a multidrug-resistant Mycobacterium tuberculosis strain.</title>
        <authorList>
            <person name="Bigi M.M."/>
            <person name="Lopez B."/>
            <person name="Blanco F.C."/>
            <person name="Sasiain M.C."/>
            <person name="De La Barrera S."/>
            <person name="Ritacco V."/>
            <person name="Bigi F."/>
            <person name="Soria M.A."/>
        </authorList>
    </citation>
    <scope>NUCLEOTIDE SEQUENCE [LARGE SCALE GENOMIC DNA]</scope>
    <source>
        <strain evidence="9 20">6548</strain>
    </source>
</reference>
<reference evidence="12 13" key="2">
    <citation type="submission" date="2015-03" db="EMBL/GenBank/DDBJ databases">
        <authorList>
            <consortium name="Pathogen Informatics"/>
        </authorList>
    </citation>
    <scope>NUCLEOTIDE SEQUENCE [LARGE SCALE GENOMIC DNA]</scope>
    <source>
        <strain evidence="3 19">Bir 185</strain>
        <strain evidence="5 13">D00501624</strain>
        <strain evidence="6 14">G09801536</strain>
        <strain evidence="1 16">G09901357</strain>
        <strain evidence="2 15">H09601792</strain>
        <strain evidence="12">K00500041</strain>
        <strain evidence="8 17">P00601463</strain>
    </source>
</reference>
<evidence type="ECO:0000313" key="3">
    <source>
        <dbReference type="EMBL" id="CKR43463.1"/>
    </source>
</evidence>
<dbReference type="Proteomes" id="UP000048600">
    <property type="component" value="Unassembled WGS sequence"/>
</dbReference>
<proteinExistence type="predicted"/>
<evidence type="ECO:0000313" key="22">
    <source>
        <dbReference type="Proteomes" id="UP000300237"/>
    </source>
</evidence>
<dbReference type="FunFam" id="3.30.530.20:FF:000056">
    <property type="entry name" value="Uncharacterized conserved protein"/>
    <property type="match status" value="1"/>
</dbReference>
<dbReference type="EMBL" id="QTBD01000058">
    <property type="protein sequence ID" value="REQ55553.1"/>
    <property type="molecule type" value="Genomic_DNA"/>
</dbReference>
<evidence type="ECO:0000313" key="10">
    <source>
        <dbReference type="EMBL" id="REQ55553.1"/>
    </source>
</evidence>
<evidence type="ECO:0000313" key="7">
    <source>
        <dbReference type="EMBL" id="COW45976.1"/>
    </source>
</evidence>
<evidence type="ECO:0000313" key="13">
    <source>
        <dbReference type="Proteomes" id="UP000039217"/>
    </source>
</evidence>
<dbReference type="AlphaFoldDB" id="A0A045HM03"/>
<reference evidence="7" key="3">
    <citation type="submission" date="2015-03" db="EMBL/GenBank/DDBJ databases">
        <authorList>
            <person name="Murphy D."/>
        </authorList>
    </citation>
    <scope>NUCLEOTIDE SEQUENCE [LARGE SCALE GENOMIC DNA]</scope>
    <source>
        <strain evidence="7">K00500041</strain>
    </source>
</reference>
<evidence type="ECO:0000313" key="21">
    <source>
        <dbReference type="Proteomes" id="UP000256381"/>
    </source>
</evidence>
<dbReference type="EMBL" id="CNFT01000251">
    <property type="protein sequence ID" value="CKR43463.1"/>
    <property type="molecule type" value="Genomic_DNA"/>
</dbReference>
<reference evidence="11 22" key="8">
    <citation type="submission" date="2018-08" db="EMBL/GenBank/DDBJ databases">
        <authorList>
            <person name="Fokvardsen B D."/>
            <person name="Norman A."/>
        </authorList>
    </citation>
    <scope>NUCLEOTIDE SEQUENCE [LARGE SCALE GENOMIC DNA]</scope>
    <source>
        <strain evidence="11 22">DKC2</strain>
    </source>
</reference>
<dbReference type="Proteomes" id="UP000048289">
    <property type="component" value="Unassembled WGS sequence"/>
</dbReference>
<gene>
    <name evidence="9" type="ORF">A4S10_01528</name>
    <name evidence="11" type="ORF">DKC2_1535</name>
    <name evidence="10" type="ORF">DSJ38_04435</name>
    <name evidence="5" type="ORF">ERS007661_01714</name>
    <name evidence="6" type="ORF">ERS007679_03148</name>
    <name evidence="1" type="ORF">ERS007681_04057</name>
    <name evidence="2" type="ORF">ERS007688_02774</name>
    <name evidence="7" type="ORF">ERS007703_03693</name>
    <name evidence="8" type="ORF">ERS007741_04265</name>
    <name evidence="3" type="ORF">ERS027659_01400</name>
    <name evidence="4" type="ORF">ERS094118_01361</name>
</gene>
<dbReference type="Proteomes" id="UP000189452">
    <property type="component" value="Chromosome"/>
</dbReference>
<evidence type="ECO:0000313" key="14">
    <source>
        <dbReference type="Proteomes" id="UP000045842"/>
    </source>
</evidence>
<evidence type="ECO:0000313" key="1">
    <source>
        <dbReference type="EMBL" id="CFE46429.1"/>
    </source>
</evidence>
<evidence type="ECO:0000313" key="19">
    <source>
        <dbReference type="Proteomes" id="UP000050164"/>
    </source>
</evidence>
<evidence type="ECO:0000313" key="18">
    <source>
        <dbReference type="Proteomes" id="UP000050139"/>
    </source>
</evidence>
<evidence type="ECO:0000313" key="6">
    <source>
        <dbReference type="EMBL" id="COW11032.1"/>
    </source>
</evidence>
<protein>
    <submittedName>
        <fullName evidence="9">Polyketide cyclase / dehydrase and lipid transport</fullName>
    </submittedName>
    <submittedName>
        <fullName evidence="1">Uncharacterized conserved protein</fullName>
    </submittedName>
</protein>
<organism evidence="9 20">
    <name type="scientific">Mycobacterium tuberculosis</name>
    <dbReference type="NCBI Taxonomy" id="1773"/>
    <lineage>
        <taxon>Bacteria</taxon>
        <taxon>Bacillati</taxon>
        <taxon>Actinomycetota</taxon>
        <taxon>Actinomycetes</taxon>
        <taxon>Mycobacteriales</taxon>
        <taxon>Mycobacteriaceae</taxon>
        <taxon>Mycobacterium</taxon>
        <taxon>Mycobacterium tuberculosis complex</taxon>
    </lineage>
</organism>
<dbReference type="Proteomes" id="UP000038802">
    <property type="component" value="Unassembled WGS sequence"/>
</dbReference>
<dbReference type="Proteomes" id="UP000046947">
    <property type="component" value="Unassembled WGS sequence"/>
</dbReference>
<evidence type="ECO:0000313" key="15">
    <source>
        <dbReference type="Proteomes" id="UP000046947"/>
    </source>
</evidence>
<dbReference type="EMBL" id="CHKL01000838">
    <property type="protein sequence ID" value="COX36417.1"/>
    <property type="molecule type" value="Genomic_DNA"/>
</dbReference>